<dbReference type="OrthoDB" id="8195871at2759"/>
<proteinExistence type="predicted"/>
<reference evidence="5" key="2">
    <citation type="submission" date="2025-04" db="UniProtKB">
        <authorList>
            <consortium name="RefSeq"/>
        </authorList>
    </citation>
    <scope>IDENTIFICATION</scope>
    <source>
        <strain evidence="5">Punador</strain>
    </source>
</reference>
<dbReference type="RefSeq" id="XP_011208238.1">
    <property type="nucleotide sequence ID" value="XM_011209936.3"/>
</dbReference>
<dbReference type="CTD" id="41890"/>
<feature type="region of interest" description="Disordered" evidence="1">
    <location>
        <begin position="124"/>
        <end position="168"/>
    </location>
</feature>
<evidence type="ECO:0000256" key="2">
    <source>
        <dbReference type="SAM" id="SignalP"/>
    </source>
</evidence>
<reference evidence="3" key="1">
    <citation type="journal article" date="2014" name="BMC Genomics">
        <title>Characterizing the developmental transcriptome of the oriental fruit fly, Bactrocera dorsalis (Diptera: Tephritidae) through comparative genomic analysis with Drosophila melanogaster utilizing modENCODE datasets.</title>
        <authorList>
            <person name="Geib S.M."/>
            <person name="Calla B."/>
            <person name="Hall B."/>
            <person name="Hou S."/>
            <person name="Manoukis N.C."/>
        </authorList>
    </citation>
    <scope>NUCLEOTIDE SEQUENCE</scope>
    <source>
        <strain evidence="3">Punador</strain>
    </source>
</reference>
<gene>
    <name evidence="5" type="primary">LOC105229567</name>
</gene>
<evidence type="ECO:0000313" key="3">
    <source>
        <dbReference type="EMBL" id="JAC36144.1"/>
    </source>
</evidence>
<dbReference type="Proteomes" id="UP001652620">
    <property type="component" value="Chromosome 2"/>
</dbReference>
<evidence type="ECO:0000313" key="5">
    <source>
        <dbReference type="RefSeq" id="XP_011208238.1"/>
    </source>
</evidence>
<feature type="compositionally biased region" description="Basic and acidic residues" evidence="1">
    <location>
        <begin position="124"/>
        <end position="135"/>
    </location>
</feature>
<sequence>MRVEMHYKLHSFIIFLCILIFNLHKPMTTCAMYSKYFNMPMEDPFYDLEPNALFESKRSMTCDSCGNECTNACGTKNFRTCCFNYLRKRNDPNAMKSFSNKRLIDFILLQGRAAMYTLDEHNNSGDVGNDGRVKNVDGAGLDSDEKTYDATGSRRRMGGGTTFPHRVV</sequence>
<evidence type="ECO:0000313" key="4">
    <source>
        <dbReference type="Proteomes" id="UP001652620"/>
    </source>
</evidence>
<name>A0A034V0W7_BACDO</name>
<keyword evidence="4" id="KW-1185">Reference proteome</keyword>
<accession>A0A034V0W7</accession>
<dbReference type="KEGG" id="bdr:105229567"/>
<keyword evidence="2" id="KW-0732">Signal</keyword>
<protein>
    <submittedName>
        <fullName evidence="5">Uncharacterized protein LOC105229567</fullName>
    </submittedName>
</protein>
<feature type="signal peptide" evidence="2">
    <location>
        <begin position="1"/>
        <end position="31"/>
    </location>
</feature>
<reference evidence="4" key="3">
    <citation type="submission" date="2025-05" db="UniProtKB">
        <authorList>
            <consortium name="RefSeq"/>
        </authorList>
    </citation>
    <scope>NUCLEOTIDE SEQUENCE [LARGE SCALE GENOMIC DNA]</scope>
</reference>
<evidence type="ECO:0000256" key="1">
    <source>
        <dbReference type="SAM" id="MobiDB-lite"/>
    </source>
</evidence>
<organism evidence="3">
    <name type="scientific">Bactrocera dorsalis</name>
    <name type="common">Oriental fruit fly</name>
    <name type="synonym">Dacus dorsalis</name>
    <dbReference type="NCBI Taxonomy" id="27457"/>
    <lineage>
        <taxon>Eukaryota</taxon>
        <taxon>Metazoa</taxon>
        <taxon>Ecdysozoa</taxon>
        <taxon>Arthropoda</taxon>
        <taxon>Hexapoda</taxon>
        <taxon>Insecta</taxon>
        <taxon>Pterygota</taxon>
        <taxon>Neoptera</taxon>
        <taxon>Endopterygota</taxon>
        <taxon>Diptera</taxon>
        <taxon>Brachycera</taxon>
        <taxon>Muscomorpha</taxon>
        <taxon>Tephritoidea</taxon>
        <taxon>Tephritidae</taxon>
        <taxon>Bactrocera</taxon>
        <taxon>Bactrocera</taxon>
    </lineage>
</organism>
<dbReference type="AlphaFoldDB" id="A0A034V0W7"/>
<feature type="chain" id="PRO_5044538480" evidence="2">
    <location>
        <begin position="32"/>
        <end position="168"/>
    </location>
</feature>
<dbReference type="EMBL" id="GAKP01022808">
    <property type="protein sequence ID" value="JAC36144.1"/>
    <property type="molecule type" value="Transcribed_RNA"/>
</dbReference>
<dbReference type="GeneID" id="105229567"/>